<feature type="chain" id="PRO_5035276379" evidence="2">
    <location>
        <begin position="31"/>
        <end position="860"/>
    </location>
</feature>
<name>A0A8J7KN68_9ACTN</name>
<evidence type="ECO:0000256" key="2">
    <source>
        <dbReference type="SAM" id="SignalP"/>
    </source>
</evidence>
<dbReference type="PANTHER" id="PTHR15462">
    <property type="entry name" value="SERINE PROTEASE"/>
    <property type="match status" value="1"/>
</dbReference>
<dbReference type="InterPro" id="IPR039564">
    <property type="entry name" value="Peptidase_C39-like"/>
</dbReference>
<evidence type="ECO:0000259" key="3">
    <source>
        <dbReference type="Pfam" id="PF13529"/>
    </source>
</evidence>
<dbReference type="InterPro" id="IPR043504">
    <property type="entry name" value="Peptidase_S1_PA_chymotrypsin"/>
</dbReference>
<dbReference type="EMBL" id="JADOUF010000001">
    <property type="protein sequence ID" value="MBG6134892.1"/>
    <property type="molecule type" value="Genomic_DNA"/>
</dbReference>
<dbReference type="RefSeq" id="WP_197002073.1">
    <property type="nucleotide sequence ID" value="NZ_BONS01000004.1"/>
</dbReference>
<dbReference type="PROSITE" id="PS00134">
    <property type="entry name" value="TRYPSIN_HIS"/>
    <property type="match status" value="1"/>
</dbReference>
<evidence type="ECO:0000256" key="1">
    <source>
        <dbReference type="ARBA" id="ARBA00022729"/>
    </source>
</evidence>
<dbReference type="PANTHER" id="PTHR15462:SF19">
    <property type="entry name" value="PEPTIDASE S1 DOMAIN-CONTAINING PROTEIN"/>
    <property type="match status" value="1"/>
</dbReference>
<dbReference type="AlphaFoldDB" id="A0A8J7KN68"/>
<dbReference type="SUPFAM" id="SSF50494">
    <property type="entry name" value="Trypsin-like serine proteases"/>
    <property type="match status" value="1"/>
</dbReference>
<dbReference type="InterPro" id="IPR009003">
    <property type="entry name" value="Peptidase_S1_PA"/>
</dbReference>
<accession>A0A8J7KN68</accession>
<dbReference type="Pfam" id="PF13529">
    <property type="entry name" value="Peptidase_C39_2"/>
    <property type="match status" value="1"/>
</dbReference>
<comment type="caution">
    <text evidence="4">The sequence shown here is derived from an EMBL/GenBank/DDBJ whole genome shotgun (WGS) entry which is preliminary data.</text>
</comment>
<feature type="signal peptide" evidence="2">
    <location>
        <begin position="1"/>
        <end position="30"/>
    </location>
</feature>
<gene>
    <name evidence="4" type="ORF">IW245_001086</name>
</gene>
<sequence>MARGRTVGRWCVAALALVAGLLPTAGVAYAATPRTAPTSGVNAIGVLADSDPNQHGCSAGIVDSPRGNVIVTAAHCVYGKSALVFAPGYHDGQAPFGVWKVVSAFVWDGWKTNQDINGAGSPYDYAFLVVESHSGKSVQQTAGASLRLTPDTGLPEDISIFGYASAGNANYQNKPYRCDSSADLDGQFWITTQCLGIPGGFSGGPWVRRGTNDLVGVIGGRGQNLPDTDARNYSVRFDSRVRALYDRAVNAPIPPSTGNSGNLGYPLGDGALWKHADLIANGYFTGGSPFGSRHMDMIVKWSDGEVTLYQGSGSSDPAYPFVGETQLAAPGGLWTHAVTIAAGNFGAAGDGLIVRWSDGELTRYTTVDQGGFHDEVQLAAPNDTWTHAKLITVGEYNGYGRDDDLLVVWTDGEVSLYSNVTALGIGEEHQLAAPNATWTHAVALTSVHAAGYDLADLMVRWTDGELTMYGGVNTGGLGQEIQVQAPNSLWQHATVIAGGAFTANALPNDFVVRWSDGELTLYQGVNSAGLHSETQWVNPNGSAFQMNTPPTPAAPAPQTAWDTSTPPSDTADVLCADGGTASRMEYKVCLFPSGGTMRARGFVYSPGRHTHSVTVTLTSQLGGNKTVSCGEFINTGGYMSCNTGDVTRAMGPVKVTADFVLDGAAVPTLQLNDLQVIGKKQESDANYCGPASIQTALATMRYTPPSQAVLAGQAGTGGWGTLPWDMASTINRNMTSPPAGFTQYAWAGYDEQGVGLMKGMEHVQQRIAAGQPAVLLIKAGLRPWAPSSDGATRHYIVLYAAASNHTPGEPTEWSTTSFMAWDPAIDPATSSPFHKITVPQLVAASQMAGTPDQVTVISAQ</sequence>
<organism evidence="4 5">
    <name type="scientific">Longispora fulva</name>
    <dbReference type="NCBI Taxonomy" id="619741"/>
    <lineage>
        <taxon>Bacteria</taxon>
        <taxon>Bacillati</taxon>
        <taxon>Actinomycetota</taxon>
        <taxon>Actinomycetes</taxon>
        <taxon>Micromonosporales</taxon>
        <taxon>Micromonosporaceae</taxon>
        <taxon>Longispora</taxon>
    </lineage>
</organism>
<keyword evidence="5" id="KW-1185">Reference proteome</keyword>
<proteinExistence type="predicted"/>
<dbReference type="InterPro" id="IPR050966">
    <property type="entry name" value="Glutamyl_endopeptidase"/>
</dbReference>
<dbReference type="Proteomes" id="UP000622552">
    <property type="component" value="Unassembled WGS sequence"/>
</dbReference>
<dbReference type="GO" id="GO:0004252">
    <property type="term" value="F:serine-type endopeptidase activity"/>
    <property type="evidence" value="ECO:0007669"/>
    <property type="project" value="InterPro"/>
</dbReference>
<reference evidence="4" key="1">
    <citation type="submission" date="2020-11" db="EMBL/GenBank/DDBJ databases">
        <title>Sequencing the genomes of 1000 actinobacteria strains.</title>
        <authorList>
            <person name="Klenk H.-P."/>
        </authorList>
    </citation>
    <scope>NUCLEOTIDE SEQUENCE</scope>
    <source>
        <strain evidence="4">DSM 45356</strain>
    </source>
</reference>
<evidence type="ECO:0000313" key="4">
    <source>
        <dbReference type="EMBL" id="MBG6134892.1"/>
    </source>
</evidence>
<evidence type="ECO:0000313" key="5">
    <source>
        <dbReference type="Proteomes" id="UP000622552"/>
    </source>
</evidence>
<dbReference type="Gene3D" id="2.40.10.10">
    <property type="entry name" value="Trypsin-like serine proteases"/>
    <property type="match status" value="2"/>
</dbReference>
<protein>
    <submittedName>
        <fullName evidence="4">V8-like Glu-specific endopeptidase</fullName>
    </submittedName>
</protein>
<dbReference type="GO" id="GO:0006508">
    <property type="term" value="P:proteolysis"/>
    <property type="evidence" value="ECO:0007669"/>
    <property type="project" value="InterPro"/>
</dbReference>
<keyword evidence="1 2" id="KW-0732">Signal</keyword>
<dbReference type="InterPro" id="IPR018114">
    <property type="entry name" value="TRYPSIN_HIS"/>
</dbReference>
<feature type="domain" description="Peptidase C39-like" evidence="3">
    <location>
        <begin position="678"/>
        <end position="799"/>
    </location>
</feature>